<dbReference type="EMBL" id="GGEC01088514">
    <property type="protein sequence ID" value="MBX68998.1"/>
    <property type="molecule type" value="Transcribed_RNA"/>
</dbReference>
<organism evidence="1">
    <name type="scientific">Rhizophora mucronata</name>
    <name type="common">Asiatic mangrove</name>
    <dbReference type="NCBI Taxonomy" id="61149"/>
    <lineage>
        <taxon>Eukaryota</taxon>
        <taxon>Viridiplantae</taxon>
        <taxon>Streptophyta</taxon>
        <taxon>Embryophyta</taxon>
        <taxon>Tracheophyta</taxon>
        <taxon>Spermatophyta</taxon>
        <taxon>Magnoliopsida</taxon>
        <taxon>eudicotyledons</taxon>
        <taxon>Gunneridae</taxon>
        <taxon>Pentapetalae</taxon>
        <taxon>rosids</taxon>
        <taxon>fabids</taxon>
        <taxon>Malpighiales</taxon>
        <taxon>Rhizophoraceae</taxon>
        <taxon>Rhizophora</taxon>
    </lineage>
</organism>
<accession>A0A2P2QPY6</accession>
<dbReference type="AlphaFoldDB" id="A0A2P2QPY6"/>
<evidence type="ECO:0000313" key="1">
    <source>
        <dbReference type="EMBL" id="MBX68998.1"/>
    </source>
</evidence>
<proteinExistence type="predicted"/>
<protein>
    <submittedName>
        <fullName evidence="1">Uncharacterized protein</fullName>
    </submittedName>
</protein>
<reference evidence="1" key="1">
    <citation type="submission" date="2018-02" db="EMBL/GenBank/DDBJ databases">
        <title>Rhizophora mucronata_Transcriptome.</title>
        <authorList>
            <person name="Meera S.P."/>
            <person name="Sreeshan A."/>
            <person name="Augustine A."/>
        </authorList>
    </citation>
    <scope>NUCLEOTIDE SEQUENCE</scope>
    <source>
        <tissue evidence="1">Leaf</tissue>
    </source>
</reference>
<sequence>MKPSSKPQRNSHARKRLKLCAIYNSRWELLTSYECWKP</sequence>
<name>A0A2P2QPY6_RHIMU</name>